<evidence type="ECO:0000259" key="1">
    <source>
        <dbReference type="Pfam" id="PF03496"/>
    </source>
</evidence>
<gene>
    <name evidence="2" type="ORF">BCV19_06145</name>
</gene>
<reference evidence="3" key="1">
    <citation type="submission" date="2016-07" db="EMBL/GenBank/DDBJ databases">
        <title>Nontailed viruses are major unrecognized killers of bacteria in the ocean.</title>
        <authorList>
            <person name="Kauffman K."/>
            <person name="Hussain F."/>
            <person name="Yang J."/>
            <person name="Arevalo P."/>
            <person name="Brown J."/>
            <person name="Cutler M."/>
            <person name="Kelly L."/>
            <person name="Polz M.F."/>
        </authorList>
    </citation>
    <scope>NUCLEOTIDE SEQUENCE [LARGE SCALE GENOMIC DNA]</scope>
    <source>
        <strain evidence="3">10N.286.54.F3</strain>
    </source>
</reference>
<dbReference type="Pfam" id="PF03496">
    <property type="entry name" value="ADPrib_exo_Tox"/>
    <property type="match status" value="1"/>
</dbReference>
<sequence>MNTRFLLLLCCLSFTAFSQPFDAIKQPNRSEEEVTQLAEDFNDWSKASNGWRYSFITANEKEAVEDFSISGYQTANDYLRATDTSTWGVAGADARQYIRTVKSALNKLPKYKGTAYRGTWVKLSLLNKLEEGDVLVEPAFTSTSTLPEVAKRFSVVHPNSPQRLKRVLFEVKINQGGHTIAGLSEYSKEAEVLFAPNAHFRITQIERTSNHTYIGVETVKASAVKNTQKYNLYSGEEVEASFWHSLVCT</sequence>
<proteinExistence type="predicted"/>
<dbReference type="SUPFAM" id="SSF56399">
    <property type="entry name" value="ADP-ribosylation"/>
    <property type="match status" value="1"/>
</dbReference>
<dbReference type="GO" id="GO:0005576">
    <property type="term" value="C:extracellular region"/>
    <property type="evidence" value="ECO:0007669"/>
    <property type="project" value="InterPro"/>
</dbReference>
<dbReference type="InterPro" id="IPR003540">
    <property type="entry name" value="ADP-ribosyltransferase"/>
</dbReference>
<dbReference type="Gene3D" id="3.90.176.10">
    <property type="entry name" value="Toxin ADP-ribosyltransferase, Chain A, domain 1"/>
    <property type="match status" value="1"/>
</dbReference>
<dbReference type="RefSeq" id="WP_061021043.1">
    <property type="nucleotide sequence ID" value="NZ_AP025509.1"/>
</dbReference>
<name>A0A2G4B5J5_VIBSP</name>
<accession>A0A2G4B5J5</accession>
<evidence type="ECO:0000313" key="2">
    <source>
        <dbReference type="EMBL" id="PMF22630.1"/>
    </source>
</evidence>
<evidence type="ECO:0000313" key="3">
    <source>
        <dbReference type="Proteomes" id="UP000235405"/>
    </source>
</evidence>
<organism evidence="2 3">
    <name type="scientific">Vibrio splendidus</name>
    <dbReference type="NCBI Taxonomy" id="29497"/>
    <lineage>
        <taxon>Bacteria</taxon>
        <taxon>Pseudomonadati</taxon>
        <taxon>Pseudomonadota</taxon>
        <taxon>Gammaproteobacteria</taxon>
        <taxon>Vibrionales</taxon>
        <taxon>Vibrionaceae</taxon>
        <taxon>Vibrio</taxon>
    </lineage>
</organism>
<dbReference type="PROSITE" id="PS51996">
    <property type="entry name" value="TR_MART"/>
    <property type="match status" value="1"/>
</dbReference>
<dbReference type="Proteomes" id="UP000235405">
    <property type="component" value="Unassembled WGS sequence"/>
</dbReference>
<feature type="domain" description="ADP ribosyltransferase" evidence="1">
    <location>
        <begin position="44"/>
        <end position="219"/>
    </location>
</feature>
<protein>
    <submittedName>
        <fullName evidence="2">NAD(+)--arginine ADP-ribosyltransferase</fullName>
    </submittedName>
</protein>
<comment type="caution">
    <text evidence="2">The sequence shown here is derived from an EMBL/GenBank/DDBJ whole genome shotgun (WGS) entry which is preliminary data.</text>
</comment>
<dbReference type="AlphaFoldDB" id="A0A2G4B5J5"/>
<dbReference type="GO" id="GO:0016740">
    <property type="term" value="F:transferase activity"/>
    <property type="evidence" value="ECO:0007669"/>
    <property type="project" value="UniProtKB-KW"/>
</dbReference>
<dbReference type="EMBL" id="MCSW01000158">
    <property type="protein sequence ID" value="PMF22630.1"/>
    <property type="molecule type" value="Genomic_DNA"/>
</dbReference>
<keyword evidence="2" id="KW-0808">Transferase</keyword>